<dbReference type="GO" id="GO:0071111">
    <property type="term" value="F:cyclic-guanylate-specific phosphodiesterase activity"/>
    <property type="evidence" value="ECO:0007669"/>
    <property type="project" value="UniProtKB-EC"/>
</dbReference>
<dbReference type="AlphaFoldDB" id="A0A6N2XXK5"/>
<dbReference type="Pfam" id="PF00990">
    <property type="entry name" value="GGDEF"/>
    <property type="match status" value="1"/>
</dbReference>
<evidence type="ECO:0000313" key="2">
    <source>
        <dbReference type="EMBL" id="VYT59231.1"/>
    </source>
</evidence>
<dbReference type="Gene3D" id="3.30.70.270">
    <property type="match status" value="1"/>
</dbReference>
<dbReference type="PANTHER" id="PTHR46663">
    <property type="entry name" value="DIGUANYLATE CYCLASE DGCT-RELATED"/>
    <property type="match status" value="1"/>
</dbReference>
<dbReference type="InterPro" id="IPR052163">
    <property type="entry name" value="DGC-Regulatory_Protein"/>
</dbReference>
<dbReference type="InterPro" id="IPR029787">
    <property type="entry name" value="Nucleotide_cyclase"/>
</dbReference>
<dbReference type="PROSITE" id="PS50887">
    <property type="entry name" value="GGDEF"/>
    <property type="match status" value="1"/>
</dbReference>
<dbReference type="SUPFAM" id="SSF55073">
    <property type="entry name" value="Nucleotide cyclase"/>
    <property type="match status" value="1"/>
</dbReference>
<dbReference type="EMBL" id="CACRTL010000005">
    <property type="protein sequence ID" value="VYT59231.1"/>
    <property type="molecule type" value="Genomic_DNA"/>
</dbReference>
<dbReference type="PANTHER" id="PTHR46663:SF4">
    <property type="entry name" value="DIGUANYLATE CYCLASE DGCT-RELATED"/>
    <property type="match status" value="1"/>
</dbReference>
<dbReference type="InterPro" id="IPR000160">
    <property type="entry name" value="GGDEF_dom"/>
</dbReference>
<protein>
    <submittedName>
        <fullName evidence="2">Cyclic di-GMP phosphodiesterase Gmr</fullName>
        <ecNumber evidence="2">3.1.4.52</ecNumber>
    </submittedName>
</protein>
<name>A0A6N2XXK5_9FIRM</name>
<accession>A0A6N2XXK5</accession>
<sequence>MENLNIREDVSDIVNKTELLADLQIGFWIIEYPNDGIPKMYGDTIMYSLLGGNSNTLTPEELYSFCMERIDSEYIGLVFDAIENIKKNKRTEIRYPWRHEEKGWTWVRCGGFLDKSYKNGIRFKGYYHDITEELEMDIKNNEHKIIDFKKLRLYSPYFIENCEGLFEIDIDSLEIKTIFYKKKKYHKIDDGDNVFSVIRKWTHPNDITRLDNIFLSASLEQIINKKKIKQIEFKTKTIFGDYTWVEARIFCAQVMGIKKLLFYIYDISDRKTISSLVKEKEEILDAFFNLYSTIVEVDLATEKLHILKSVLPTNNDHDQKIFSLKQFLLLLEKRLIINFEKKELENFLTIDNLRLLSKTQKTSHLDLRFQKELENYEWVQLKTLYLPKNNEKIYLVFSNVDREHIINSITEKFVYKKGDYLYYLDTKNGYFSNFSITDNGTVIPPQEGNNYTQAMIKYTRQNTVLEDQDRVIEQLTPEYILNRLQEQSVYKIELGMLDENKEYRRKLITVQYYDEENKIVLIRRSDITKEYLKQKNQENKLKAIKKAADTDALTGIYNRIGAQRLIVEYLHKSNNEMSAFIIIDLDNFKKINDSLGHLQGDEVLKQVANILKENFRKTDIIARLGGDEFIVFMKNIVQKENAIISLNNLLKKLRLSYQWHEETILITGSIGVAVAPIDGATFEVLYKNADQALYNSKYSGKNGFSFYNEH</sequence>
<dbReference type="EC" id="3.1.4.52" evidence="2"/>
<dbReference type="RefSeq" id="WP_156635076.1">
    <property type="nucleotide sequence ID" value="NZ_CACRTL010000005.1"/>
</dbReference>
<dbReference type="NCBIfam" id="TIGR00254">
    <property type="entry name" value="GGDEF"/>
    <property type="match status" value="1"/>
</dbReference>
<dbReference type="InterPro" id="IPR043128">
    <property type="entry name" value="Rev_trsase/Diguanyl_cyclase"/>
</dbReference>
<dbReference type="SMART" id="SM00267">
    <property type="entry name" value="GGDEF"/>
    <property type="match status" value="1"/>
</dbReference>
<keyword evidence="2" id="KW-0378">Hydrolase</keyword>
<dbReference type="FunFam" id="3.30.70.270:FF:000001">
    <property type="entry name" value="Diguanylate cyclase domain protein"/>
    <property type="match status" value="1"/>
</dbReference>
<organism evidence="2">
    <name type="scientific">Thomasclavelia ramosa</name>
    <dbReference type="NCBI Taxonomy" id="1547"/>
    <lineage>
        <taxon>Bacteria</taxon>
        <taxon>Bacillati</taxon>
        <taxon>Bacillota</taxon>
        <taxon>Erysipelotrichia</taxon>
        <taxon>Erysipelotrichales</taxon>
        <taxon>Coprobacillaceae</taxon>
        <taxon>Thomasclavelia</taxon>
    </lineage>
</organism>
<gene>
    <name evidence="2" type="primary">gmr_2</name>
    <name evidence="2" type="ORF">CRLFYP8_01067</name>
</gene>
<feature type="domain" description="GGDEF" evidence="1">
    <location>
        <begin position="576"/>
        <end position="709"/>
    </location>
</feature>
<reference evidence="2" key="1">
    <citation type="submission" date="2019-11" db="EMBL/GenBank/DDBJ databases">
        <authorList>
            <person name="Feng L."/>
        </authorList>
    </citation>
    <scope>NUCLEOTIDE SEQUENCE</scope>
    <source>
        <strain evidence="2">CramosumLFYP8</strain>
    </source>
</reference>
<proteinExistence type="predicted"/>
<evidence type="ECO:0000259" key="1">
    <source>
        <dbReference type="PROSITE" id="PS50887"/>
    </source>
</evidence>
<dbReference type="CDD" id="cd01949">
    <property type="entry name" value="GGDEF"/>
    <property type="match status" value="1"/>
</dbReference>